<comment type="function">
    <text evidence="1">Essential for recycling GMP and indirectly, cGMP.</text>
</comment>
<keyword evidence="3" id="KW-0808">Transferase</keyword>
<sequence length="207" mass="24544">MGRIFYIMGKSASGKDKIYKSLLEKTDLKLHRLILYTTRPIRCGEVNGNEYFFVDNAYFEKMLLEGKIIEYRSYETVHGKWTYFTGDDEQLDLKHWNYLGIGTLESYKKLKDYFGQDKICPIYIEVEDGERLSRALIREGKQKIPQYAEMCRRFLADCEDFSEEKLQKVQIDRRFENDDLSLCIGEIEDYIRLEMNGVNSDENRTLN</sequence>
<dbReference type="Proteomes" id="UP000003100">
    <property type="component" value="Unassembled WGS sequence"/>
</dbReference>
<dbReference type="PANTHER" id="PTHR23117">
    <property type="entry name" value="GUANYLATE KINASE-RELATED"/>
    <property type="match status" value="1"/>
</dbReference>
<dbReference type="PROSITE" id="PS00856">
    <property type="entry name" value="GUANYLATE_KINASE_1"/>
    <property type="match status" value="1"/>
</dbReference>
<dbReference type="InterPro" id="IPR027417">
    <property type="entry name" value="P-loop_NTPase"/>
</dbReference>
<protein>
    <recommendedName>
        <fullName evidence="6">Guanylate kinase-like domain-containing protein</fullName>
    </recommendedName>
</protein>
<dbReference type="Gene3D" id="3.40.50.300">
    <property type="entry name" value="P-loop containing nucleotide triphosphate hydrolases"/>
    <property type="match status" value="1"/>
</dbReference>
<proteinExistence type="inferred from homology"/>
<dbReference type="AlphaFoldDB" id="C0CSD6"/>
<comment type="similarity">
    <text evidence="2">Belongs to the guanylate kinase family.</text>
</comment>
<dbReference type="InterPro" id="IPR008144">
    <property type="entry name" value="Guanylate_kin-like_dom"/>
</dbReference>
<organism evidence="7 8">
    <name type="scientific">Blautia hydrogenotrophica (strain DSM 10507 / JCM 14656 / S5a33)</name>
    <name type="common">Ruminococcus hydrogenotrophicus</name>
    <dbReference type="NCBI Taxonomy" id="476272"/>
    <lineage>
        <taxon>Bacteria</taxon>
        <taxon>Bacillati</taxon>
        <taxon>Bacillota</taxon>
        <taxon>Clostridia</taxon>
        <taxon>Lachnospirales</taxon>
        <taxon>Lachnospiraceae</taxon>
        <taxon>Blautia</taxon>
    </lineage>
</organism>
<comment type="catalytic activity">
    <reaction evidence="5">
        <text>GMP + ATP = GDP + ADP</text>
        <dbReference type="Rhea" id="RHEA:20780"/>
        <dbReference type="ChEBI" id="CHEBI:30616"/>
        <dbReference type="ChEBI" id="CHEBI:58115"/>
        <dbReference type="ChEBI" id="CHEBI:58189"/>
        <dbReference type="ChEBI" id="CHEBI:456216"/>
        <dbReference type="EC" id="2.7.4.8"/>
    </reaction>
</comment>
<dbReference type="EMBL" id="ACBZ01000204">
    <property type="protein sequence ID" value="EEG47314.1"/>
    <property type="molecule type" value="Genomic_DNA"/>
</dbReference>
<dbReference type="InterPro" id="IPR008145">
    <property type="entry name" value="GK/Ca_channel_bsu"/>
</dbReference>
<evidence type="ECO:0000256" key="4">
    <source>
        <dbReference type="ARBA" id="ARBA00022777"/>
    </source>
</evidence>
<evidence type="ECO:0000313" key="7">
    <source>
        <dbReference type="EMBL" id="EEG47314.1"/>
    </source>
</evidence>
<dbReference type="InterPro" id="IPR020590">
    <property type="entry name" value="Guanylate_kinase_CS"/>
</dbReference>
<evidence type="ECO:0000256" key="3">
    <source>
        <dbReference type="ARBA" id="ARBA00022679"/>
    </source>
</evidence>
<reference evidence="7 8" key="2">
    <citation type="submission" date="2009-02" db="EMBL/GenBank/DDBJ databases">
        <title>Draft genome sequence of Blautia hydrogenotrophica DSM 10507 (Ruminococcus hydrogenotrophicus DSM 10507).</title>
        <authorList>
            <person name="Sudarsanam P."/>
            <person name="Ley R."/>
            <person name="Guruge J."/>
            <person name="Turnbaugh P.J."/>
            <person name="Mahowald M."/>
            <person name="Liep D."/>
            <person name="Gordon J."/>
        </authorList>
    </citation>
    <scope>NUCLEOTIDE SEQUENCE [LARGE SCALE GENOMIC DNA]</scope>
    <source>
        <strain evidence="8">DSM 10507 / JCM 14656 / S5a33</strain>
    </source>
</reference>
<name>C0CSD6_BLAHS</name>
<dbReference type="Pfam" id="PF00625">
    <property type="entry name" value="Guanylate_kin"/>
    <property type="match status" value="1"/>
</dbReference>
<dbReference type="eggNOG" id="COG0194">
    <property type="taxonomic scope" value="Bacteria"/>
</dbReference>
<dbReference type="PANTHER" id="PTHR23117:SF13">
    <property type="entry name" value="GUANYLATE KINASE"/>
    <property type="match status" value="1"/>
</dbReference>
<evidence type="ECO:0000256" key="2">
    <source>
        <dbReference type="ARBA" id="ARBA00005790"/>
    </source>
</evidence>
<reference evidence="7 8" key="1">
    <citation type="submission" date="2009-01" db="EMBL/GenBank/DDBJ databases">
        <authorList>
            <person name="Fulton L."/>
            <person name="Clifton S."/>
            <person name="Fulton B."/>
            <person name="Xu J."/>
            <person name="Minx P."/>
            <person name="Pepin K.H."/>
            <person name="Johnson M."/>
            <person name="Bhonagiri V."/>
            <person name="Nash W.E."/>
            <person name="Mardis E.R."/>
            <person name="Wilson R.K."/>
        </authorList>
    </citation>
    <scope>NUCLEOTIDE SEQUENCE [LARGE SCALE GENOMIC DNA]</scope>
    <source>
        <strain evidence="8">DSM 10507 / JCM 14656 / S5a33</strain>
    </source>
</reference>
<dbReference type="GO" id="GO:0005829">
    <property type="term" value="C:cytosol"/>
    <property type="evidence" value="ECO:0007669"/>
    <property type="project" value="TreeGrafter"/>
</dbReference>
<evidence type="ECO:0000256" key="5">
    <source>
        <dbReference type="ARBA" id="ARBA00048594"/>
    </source>
</evidence>
<dbReference type="PROSITE" id="PS50052">
    <property type="entry name" value="GUANYLATE_KINASE_2"/>
    <property type="match status" value="1"/>
</dbReference>
<keyword evidence="8" id="KW-1185">Reference proteome</keyword>
<dbReference type="PATRIC" id="fig|476272.21.peg.486"/>
<dbReference type="SMART" id="SM00072">
    <property type="entry name" value="GuKc"/>
    <property type="match status" value="1"/>
</dbReference>
<dbReference type="GeneID" id="86820070"/>
<dbReference type="RefSeq" id="WP_005952457.1">
    <property type="nucleotide sequence ID" value="NZ_CP136423.1"/>
</dbReference>
<feature type="domain" description="Guanylate kinase-like" evidence="6">
    <location>
        <begin position="2"/>
        <end position="192"/>
    </location>
</feature>
<evidence type="ECO:0000259" key="6">
    <source>
        <dbReference type="PROSITE" id="PS50052"/>
    </source>
</evidence>
<dbReference type="SUPFAM" id="SSF52540">
    <property type="entry name" value="P-loop containing nucleoside triphosphate hydrolases"/>
    <property type="match status" value="1"/>
</dbReference>
<comment type="caution">
    <text evidence="7">The sequence shown here is derived from an EMBL/GenBank/DDBJ whole genome shotgun (WGS) entry which is preliminary data.</text>
</comment>
<dbReference type="HOGENOM" id="CLU_1376102_0_0_9"/>
<evidence type="ECO:0000313" key="8">
    <source>
        <dbReference type="Proteomes" id="UP000003100"/>
    </source>
</evidence>
<gene>
    <name evidence="7" type="ORF">RUMHYD_03803</name>
</gene>
<evidence type="ECO:0000256" key="1">
    <source>
        <dbReference type="ARBA" id="ARBA00003531"/>
    </source>
</evidence>
<accession>C0CSD6</accession>
<dbReference type="GO" id="GO:0004385">
    <property type="term" value="F:GMP kinase activity"/>
    <property type="evidence" value="ECO:0007669"/>
    <property type="project" value="UniProtKB-EC"/>
</dbReference>
<keyword evidence="4" id="KW-0418">Kinase</keyword>